<accession>A0A1F7XXA5</accession>
<evidence type="ECO:0000313" key="3">
    <source>
        <dbReference type="Proteomes" id="UP000176741"/>
    </source>
</evidence>
<gene>
    <name evidence="2" type="ORF">A2771_02355</name>
</gene>
<organism evidence="2 3">
    <name type="scientific">Candidatus Woesebacteria bacterium RIFCSPHIGHO2_01_FULL_38_26b</name>
    <dbReference type="NCBI Taxonomy" id="1802491"/>
    <lineage>
        <taxon>Bacteria</taxon>
        <taxon>Candidatus Woeseibacteriota</taxon>
    </lineage>
</organism>
<dbReference type="InterPro" id="IPR001173">
    <property type="entry name" value="Glyco_trans_2-like"/>
</dbReference>
<dbReference type="AlphaFoldDB" id="A0A1F7XXA5"/>
<reference evidence="2 3" key="1">
    <citation type="journal article" date="2016" name="Nat. Commun.">
        <title>Thousands of microbial genomes shed light on interconnected biogeochemical processes in an aquifer system.</title>
        <authorList>
            <person name="Anantharaman K."/>
            <person name="Brown C.T."/>
            <person name="Hug L.A."/>
            <person name="Sharon I."/>
            <person name="Castelle C.J."/>
            <person name="Probst A.J."/>
            <person name="Thomas B.C."/>
            <person name="Singh A."/>
            <person name="Wilkins M.J."/>
            <person name="Karaoz U."/>
            <person name="Brodie E.L."/>
            <person name="Williams K.H."/>
            <person name="Hubbard S.S."/>
            <person name="Banfield J.F."/>
        </authorList>
    </citation>
    <scope>NUCLEOTIDE SEQUENCE [LARGE SCALE GENOMIC DNA]</scope>
</reference>
<evidence type="ECO:0000259" key="1">
    <source>
        <dbReference type="Pfam" id="PF00535"/>
    </source>
</evidence>
<proteinExistence type="predicted"/>
<dbReference type="Gene3D" id="3.90.550.10">
    <property type="entry name" value="Spore Coat Polysaccharide Biosynthesis Protein SpsA, Chain A"/>
    <property type="match status" value="1"/>
</dbReference>
<dbReference type="Proteomes" id="UP000176741">
    <property type="component" value="Unassembled WGS sequence"/>
</dbReference>
<dbReference type="InterPro" id="IPR029044">
    <property type="entry name" value="Nucleotide-diphossugar_trans"/>
</dbReference>
<evidence type="ECO:0000313" key="2">
    <source>
        <dbReference type="EMBL" id="OGM19684.1"/>
    </source>
</evidence>
<protein>
    <recommendedName>
        <fullName evidence="1">Glycosyltransferase 2-like domain-containing protein</fullName>
    </recommendedName>
</protein>
<dbReference type="SUPFAM" id="SSF53448">
    <property type="entry name" value="Nucleotide-diphospho-sugar transferases"/>
    <property type="match status" value="1"/>
</dbReference>
<dbReference type="PANTHER" id="PTHR43630">
    <property type="entry name" value="POLY-BETA-1,6-N-ACETYL-D-GLUCOSAMINE SYNTHASE"/>
    <property type="match status" value="1"/>
</dbReference>
<name>A0A1F7XXA5_9BACT</name>
<dbReference type="Pfam" id="PF00535">
    <property type="entry name" value="Glycos_transf_2"/>
    <property type="match status" value="1"/>
</dbReference>
<dbReference type="PANTHER" id="PTHR43630:SF2">
    <property type="entry name" value="GLYCOSYLTRANSFERASE"/>
    <property type="match status" value="1"/>
</dbReference>
<comment type="caution">
    <text evidence="2">The sequence shown here is derived from an EMBL/GenBank/DDBJ whole genome shotgun (WGS) entry which is preliminary data.</text>
</comment>
<feature type="domain" description="Glycosyltransferase 2-like" evidence="1">
    <location>
        <begin position="3"/>
        <end position="134"/>
    </location>
</feature>
<dbReference type="EMBL" id="MGGD01000060">
    <property type="protein sequence ID" value="OGM19684.1"/>
    <property type="molecule type" value="Genomic_DNA"/>
</dbReference>
<sequence length="263" mass="30374">MLSVVIIAKNEEENLPDCLKSVSWGNQIILVDTGSIDKTKEIANKFGAKIVNFKGGNYSDWRNVGLKYAKGDWILYIDADERVTPMLRKEITKIISSKNTYSAYAIPRKNIVLGKELKHGGFGEYDYVKRLFKKKDLVKWTGELHEEPNYLYKGKLTIGKKGELGHLKNKMIHVKAQTLGEMVEKTNTWSDVEARLMLEANHPPMNISRFFSAMFREFWFRILKHKAYLDGTVGIIHGLYQVFSRFISYAKLWEMQIKAISEK</sequence>
<dbReference type="CDD" id="cd02511">
    <property type="entry name" value="Beta4Glucosyltransferase"/>
    <property type="match status" value="1"/>
</dbReference>